<organism evidence="1 2">
    <name type="scientific">Cichorium intybus</name>
    <name type="common">Chicory</name>
    <dbReference type="NCBI Taxonomy" id="13427"/>
    <lineage>
        <taxon>Eukaryota</taxon>
        <taxon>Viridiplantae</taxon>
        <taxon>Streptophyta</taxon>
        <taxon>Embryophyta</taxon>
        <taxon>Tracheophyta</taxon>
        <taxon>Spermatophyta</taxon>
        <taxon>Magnoliopsida</taxon>
        <taxon>eudicotyledons</taxon>
        <taxon>Gunneridae</taxon>
        <taxon>Pentapetalae</taxon>
        <taxon>asterids</taxon>
        <taxon>campanulids</taxon>
        <taxon>Asterales</taxon>
        <taxon>Asteraceae</taxon>
        <taxon>Cichorioideae</taxon>
        <taxon>Cichorieae</taxon>
        <taxon>Cichoriinae</taxon>
        <taxon>Cichorium</taxon>
    </lineage>
</organism>
<protein>
    <submittedName>
        <fullName evidence="1">Uncharacterized protein</fullName>
    </submittedName>
</protein>
<evidence type="ECO:0000313" key="2">
    <source>
        <dbReference type="Proteomes" id="UP001055811"/>
    </source>
</evidence>
<proteinExistence type="predicted"/>
<gene>
    <name evidence="1" type="ORF">L2E82_07512</name>
</gene>
<dbReference type="Proteomes" id="UP001055811">
    <property type="component" value="Linkage Group LG02"/>
</dbReference>
<comment type="caution">
    <text evidence="1">The sequence shown here is derived from an EMBL/GenBank/DDBJ whole genome shotgun (WGS) entry which is preliminary data.</text>
</comment>
<reference evidence="2" key="1">
    <citation type="journal article" date="2022" name="Mol. Ecol. Resour.">
        <title>The genomes of chicory, endive, great burdock and yacon provide insights into Asteraceae palaeo-polyploidization history and plant inulin production.</title>
        <authorList>
            <person name="Fan W."/>
            <person name="Wang S."/>
            <person name="Wang H."/>
            <person name="Wang A."/>
            <person name="Jiang F."/>
            <person name="Liu H."/>
            <person name="Zhao H."/>
            <person name="Xu D."/>
            <person name="Zhang Y."/>
        </authorList>
    </citation>
    <scope>NUCLEOTIDE SEQUENCE [LARGE SCALE GENOMIC DNA]</scope>
    <source>
        <strain evidence="2">cv. Punajuju</strain>
    </source>
</reference>
<accession>A0ACB9G515</accession>
<sequence length="190" mass="20943">MKKNITGVLKVKDASSQGGRSDTLFGTTEITQSGSTPVDEPSTLTMCVSWKPDFSKLKWEICLDNLSVRELHATFKATFGRETSVKDKQWLKRRIYMGLSNSCDVSTTTFIIENNTIIKKPKVEDHNDDNKEPLVGLEGTNGSSDNISDGQSQTLQMTDDLGGNSKSVQNESANTPKNQNQFTSEDDNQG</sequence>
<keyword evidence="2" id="KW-1185">Reference proteome</keyword>
<reference evidence="1 2" key="2">
    <citation type="journal article" date="2022" name="Mol. Ecol. Resour.">
        <title>The genomes of chicory, endive, great burdock and yacon provide insights into Asteraceae paleo-polyploidization history and plant inulin production.</title>
        <authorList>
            <person name="Fan W."/>
            <person name="Wang S."/>
            <person name="Wang H."/>
            <person name="Wang A."/>
            <person name="Jiang F."/>
            <person name="Liu H."/>
            <person name="Zhao H."/>
            <person name="Xu D."/>
            <person name="Zhang Y."/>
        </authorList>
    </citation>
    <scope>NUCLEOTIDE SEQUENCE [LARGE SCALE GENOMIC DNA]</scope>
    <source>
        <strain evidence="2">cv. Punajuju</strain>
        <tissue evidence="1">Leaves</tissue>
    </source>
</reference>
<evidence type="ECO:0000313" key="1">
    <source>
        <dbReference type="EMBL" id="KAI3778311.1"/>
    </source>
</evidence>
<dbReference type="EMBL" id="CM042010">
    <property type="protein sequence ID" value="KAI3778311.1"/>
    <property type="molecule type" value="Genomic_DNA"/>
</dbReference>
<name>A0ACB9G515_CICIN</name>